<accession>A0ABU7GE52</accession>
<comment type="caution">
    <text evidence="2">The sequence shown here is derived from an EMBL/GenBank/DDBJ whole genome shotgun (WGS) entry which is preliminary data.</text>
</comment>
<feature type="domain" description="Putative Flp pilus-assembly TadG-like N-terminal" evidence="1">
    <location>
        <begin position="2"/>
        <end position="45"/>
    </location>
</feature>
<keyword evidence="3" id="KW-1185">Reference proteome</keyword>
<dbReference type="InterPro" id="IPR028087">
    <property type="entry name" value="Tad_N"/>
</dbReference>
<dbReference type="Proteomes" id="UP001343492">
    <property type="component" value="Unassembled WGS sequence"/>
</dbReference>
<proteinExistence type="predicted"/>
<protein>
    <submittedName>
        <fullName evidence="2">Pilus assembly protein TadG-related protein</fullName>
    </submittedName>
</protein>
<sequence length="529" mass="56209">MAATYALTLVALIAILGLAFDYARMVNMDTELQNAADQAALAAASQLDGSSRSIERAIAAAQGGLVSNSTLISNDGEGRTIDVTNSSQVVFYISRVDAEAGTNSFTDTSRFAEARFVEVTVDMREVDYAFTPIVGLLRAQMSASAVAGIGSALCRIPPLMICNPYEAGTPATETAFNFDDAKGKGVLAKPGGGGQWAPGNYGYIDIGTNGAVGVREALGWDGPGGDCISVDSLDPKSPGEIDTQTGNIASGPQAINTRFDVYSSQGCASNGVCSPALNSRKDLVRPVDLVPATGNSCNIGNNGWREPANAYHPTSTNTPYPGNVSSMGHPRDLCHAVQDGTTGHCKNQTLGNGSWDRDTYFKTHFKNADGTGWTNAQWTTALASATLTTSPSIGQISRYDVYKWEEKASSTRLSDTQWLASGTQMTTRNEPVCGQKYGFTPKTDPLDRRRMTLAVINCKFHNVSGSSSGVPVATWVDVFIVQPSYDRGPGNSFTRKDEIYAEIIGQTDISRAGAPVGPTIRRDVPYLVR</sequence>
<name>A0ABU7GE52_9SPHN</name>
<dbReference type="EMBL" id="JAZDQV010000004">
    <property type="protein sequence ID" value="MEE1877281.1"/>
    <property type="molecule type" value="Genomic_DNA"/>
</dbReference>
<gene>
    <name evidence="2" type="ORF">VRS74_06230</name>
</gene>
<evidence type="ECO:0000313" key="3">
    <source>
        <dbReference type="Proteomes" id="UP001343492"/>
    </source>
</evidence>
<evidence type="ECO:0000259" key="1">
    <source>
        <dbReference type="Pfam" id="PF13400"/>
    </source>
</evidence>
<dbReference type="RefSeq" id="WP_354144383.1">
    <property type="nucleotide sequence ID" value="NZ_JAZDQV010000004.1"/>
</dbReference>
<reference evidence="2 3" key="1">
    <citation type="submission" date="2024-01" db="EMBL/GenBank/DDBJ databases">
        <title>The genome sequence of Erythrobacteraceae sp. strain 1XM1-14.</title>
        <authorList>
            <person name="Liu Y."/>
        </authorList>
    </citation>
    <scope>NUCLEOTIDE SEQUENCE [LARGE SCALE GENOMIC DNA]</scope>
    <source>
        <strain evidence="2 3">1XM1-14</strain>
    </source>
</reference>
<dbReference type="Pfam" id="PF13400">
    <property type="entry name" value="Tad"/>
    <property type="match status" value="1"/>
</dbReference>
<evidence type="ECO:0000313" key="2">
    <source>
        <dbReference type="EMBL" id="MEE1877281.1"/>
    </source>
</evidence>
<organism evidence="2 3">
    <name type="scientific">Altererythrobacter litoralis</name>
    <dbReference type="NCBI Taxonomy" id="3113904"/>
    <lineage>
        <taxon>Bacteria</taxon>
        <taxon>Pseudomonadati</taxon>
        <taxon>Pseudomonadota</taxon>
        <taxon>Alphaproteobacteria</taxon>
        <taxon>Sphingomonadales</taxon>
        <taxon>Erythrobacteraceae</taxon>
        <taxon>Altererythrobacter</taxon>
    </lineage>
</organism>